<gene>
    <name evidence="12" type="ORF">GUITHDRAFT_81703</name>
</gene>
<protein>
    <recommendedName>
        <fullName evidence="2">non-specific serine/threonine protein kinase</fullName>
        <ecNumber evidence="2">2.7.11.1</ecNumber>
    </recommendedName>
</protein>
<dbReference type="PaxDb" id="55529-EKX33154"/>
<feature type="non-terminal residue" evidence="12">
    <location>
        <position position="1"/>
    </location>
</feature>
<dbReference type="HOGENOM" id="CLU_074252_1_0_1"/>
<keyword evidence="9" id="KW-0325">Glycoprotein</keyword>
<dbReference type="PANTHER" id="PTHR47460">
    <property type="entry name" value="SERINE/THREONINE-PROTEIN KINASE-LIKE PROTEIN ACR4"/>
    <property type="match status" value="1"/>
</dbReference>
<reference evidence="14" key="2">
    <citation type="submission" date="2012-11" db="EMBL/GenBank/DDBJ databases">
        <authorList>
            <person name="Kuo A."/>
            <person name="Curtis B.A."/>
            <person name="Tanifuji G."/>
            <person name="Burki F."/>
            <person name="Gruber A."/>
            <person name="Irimia M."/>
            <person name="Maruyama S."/>
            <person name="Arias M.C."/>
            <person name="Ball S.G."/>
            <person name="Gile G.H."/>
            <person name="Hirakawa Y."/>
            <person name="Hopkins J.F."/>
            <person name="Rensing S.A."/>
            <person name="Schmutz J."/>
            <person name="Symeonidi A."/>
            <person name="Elias M."/>
            <person name="Eveleigh R.J."/>
            <person name="Herman E.K."/>
            <person name="Klute M.J."/>
            <person name="Nakayama T."/>
            <person name="Obornik M."/>
            <person name="Reyes-Prieto A."/>
            <person name="Armbrust E.V."/>
            <person name="Aves S.J."/>
            <person name="Beiko R.G."/>
            <person name="Coutinho P."/>
            <person name="Dacks J.B."/>
            <person name="Durnford D.G."/>
            <person name="Fast N.M."/>
            <person name="Green B.R."/>
            <person name="Grisdale C."/>
            <person name="Hempe F."/>
            <person name="Henrissat B."/>
            <person name="Hoppner M.P."/>
            <person name="Ishida K.-I."/>
            <person name="Kim E."/>
            <person name="Koreny L."/>
            <person name="Kroth P.G."/>
            <person name="Liu Y."/>
            <person name="Malik S.-B."/>
            <person name="Maier U.G."/>
            <person name="McRose D."/>
            <person name="Mock T."/>
            <person name="Neilson J.A."/>
            <person name="Onodera N.T."/>
            <person name="Poole A.M."/>
            <person name="Pritham E.J."/>
            <person name="Richards T.A."/>
            <person name="Rocap G."/>
            <person name="Roy S.W."/>
            <person name="Sarai C."/>
            <person name="Schaack S."/>
            <person name="Shirato S."/>
            <person name="Slamovits C.H."/>
            <person name="Spencer D.F."/>
            <person name="Suzuki S."/>
            <person name="Worden A.Z."/>
            <person name="Zauner S."/>
            <person name="Barry K."/>
            <person name="Bell C."/>
            <person name="Bharti A.K."/>
            <person name="Crow J.A."/>
            <person name="Grimwood J."/>
            <person name="Kramer R."/>
            <person name="Lindquist E."/>
            <person name="Lucas S."/>
            <person name="Salamov A."/>
            <person name="McFadden G.I."/>
            <person name="Lane C.E."/>
            <person name="Keeling P.J."/>
            <person name="Gray M.W."/>
            <person name="Grigoriev I.V."/>
            <person name="Archibald J.M."/>
        </authorList>
    </citation>
    <scope>NUCLEOTIDE SEQUENCE</scope>
    <source>
        <strain evidence="14">CCMP2712</strain>
    </source>
</reference>
<dbReference type="PANTHER" id="PTHR47460:SF1">
    <property type="entry name" value="SERINE_THREONINE-PROTEIN KINASE-LIKE PROTEIN ACR4"/>
    <property type="match status" value="1"/>
</dbReference>
<dbReference type="GeneID" id="17289888"/>
<dbReference type="OMA" id="HELICFG"/>
<comment type="subcellular location">
    <subcellularLocation>
        <location evidence="1">Membrane</location>
        <topology evidence="1">Single-pass type I membrane protein</topology>
    </subcellularLocation>
</comment>
<evidence type="ECO:0000256" key="10">
    <source>
        <dbReference type="ARBA" id="ARBA00047899"/>
    </source>
</evidence>
<keyword evidence="4" id="KW-0732">Signal</keyword>
<dbReference type="Gene3D" id="2.130.10.30">
    <property type="entry name" value="Regulator of chromosome condensation 1/beta-lactamase-inhibitor protein II"/>
    <property type="match status" value="2"/>
</dbReference>
<dbReference type="EMBL" id="JH993154">
    <property type="protein sequence ID" value="EKX33154.1"/>
    <property type="molecule type" value="Genomic_DNA"/>
</dbReference>
<evidence type="ECO:0000256" key="11">
    <source>
        <dbReference type="ARBA" id="ARBA00048679"/>
    </source>
</evidence>
<keyword evidence="3" id="KW-0812">Transmembrane</keyword>
<evidence type="ECO:0000256" key="8">
    <source>
        <dbReference type="ARBA" id="ARBA00023170"/>
    </source>
</evidence>
<evidence type="ECO:0000256" key="3">
    <source>
        <dbReference type="ARBA" id="ARBA00022692"/>
    </source>
</evidence>
<dbReference type="EC" id="2.7.11.1" evidence="2"/>
<dbReference type="GO" id="GO:0016020">
    <property type="term" value="C:membrane"/>
    <property type="evidence" value="ECO:0007669"/>
    <property type="project" value="UniProtKB-SubCell"/>
</dbReference>
<evidence type="ECO:0000256" key="4">
    <source>
        <dbReference type="ARBA" id="ARBA00022729"/>
    </source>
</evidence>
<name>L1IB59_GUITC</name>
<proteinExistence type="predicted"/>
<evidence type="ECO:0000313" key="13">
    <source>
        <dbReference type="EnsemblProtists" id="EKX33154"/>
    </source>
</evidence>
<evidence type="ECO:0000313" key="12">
    <source>
        <dbReference type="EMBL" id="EKX33154.1"/>
    </source>
</evidence>
<evidence type="ECO:0000256" key="9">
    <source>
        <dbReference type="ARBA" id="ARBA00023180"/>
    </source>
</evidence>
<evidence type="ECO:0000256" key="5">
    <source>
        <dbReference type="ARBA" id="ARBA00022989"/>
    </source>
</evidence>
<evidence type="ECO:0000256" key="1">
    <source>
        <dbReference type="ARBA" id="ARBA00004479"/>
    </source>
</evidence>
<comment type="catalytic activity">
    <reaction evidence="11">
        <text>L-seryl-[protein] + ATP = O-phospho-L-seryl-[protein] + ADP + H(+)</text>
        <dbReference type="Rhea" id="RHEA:17989"/>
        <dbReference type="Rhea" id="RHEA-COMP:9863"/>
        <dbReference type="Rhea" id="RHEA-COMP:11604"/>
        <dbReference type="ChEBI" id="CHEBI:15378"/>
        <dbReference type="ChEBI" id="CHEBI:29999"/>
        <dbReference type="ChEBI" id="CHEBI:30616"/>
        <dbReference type="ChEBI" id="CHEBI:83421"/>
        <dbReference type="ChEBI" id="CHEBI:456216"/>
        <dbReference type="EC" id="2.7.11.1"/>
    </reaction>
</comment>
<dbReference type="eggNOG" id="ENOG502QUN0">
    <property type="taxonomic scope" value="Eukaryota"/>
</dbReference>
<evidence type="ECO:0000256" key="7">
    <source>
        <dbReference type="ARBA" id="ARBA00023157"/>
    </source>
</evidence>
<dbReference type="EnsemblProtists" id="EKX33154">
    <property type="protein sequence ID" value="EKX33154"/>
    <property type="gene ID" value="GUITHDRAFT_81703"/>
</dbReference>
<reference evidence="12 14" key="1">
    <citation type="journal article" date="2012" name="Nature">
        <title>Algal genomes reveal evolutionary mosaicism and the fate of nucleomorphs.</title>
        <authorList>
            <consortium name="DOE Joint Genome Institute"/>
            <person name="Curtis B.A."/>
            <person name="Tanifuji G."/>
            <person name="Burki F."/>
            <person name="Gruber A."/>
            <person name="Irimia M."/>
            <person name="Maruyama S."/>
            <person name="Arias M.C."/>
            <person name="Ball S.G."/>
            <person name="Gile G.H."/>
            <person name="Hirakawa Y."/>
            <person name="Hopkins J.F."/>
            <person name="Kuo A."/>
            <person name="Rensing S.A."/>
            <person name="Schmutz J."/>
            <person name="Symeonidi A."/>
            <person name="Elias M."/>
            <person name="Eveleigh R.J."/>
            <person name="Herman E.K."/>
            <person name="Klute M.J."/>
            <person name="Nakayama T."/>
            <person name="Obornik M."/>
            <person name="Reyes-Prieto A."/>
            <person name="Armbrust E.V."/>
            <person name="Aves S.J."/>
            <person name="Beiko R.G."/>
            <person name="Coutinho P."/>
            <person name="Dacks J.B."/>
            <person name="Durnford D.G."/>
            <person name="Fast N.M."/>
            <person name="Green B.R."/>
            <person name="Grisdale C.J."/>
            <person name="Hempel F."/>
            <person name="Henrissat B."/>
            <person name="Hoppner M.P."/>
            <person name="Ishida K."/>
            <person name="Kim E."/>
            <person name="Koreny L."/>
            <person name="Kroth P.G."/>
            <person name="Liu Y."/>
            <person name="Malik S.B."/>
            <person name="Maier U.G."/>
            <person name="McRose D."/>
            <person name="Mock T."/>
            <person name="Neilson J.A."/>
            <person name="Onodera N.T."/>
            <person name="Poole A.M."/>
            <person name="Pritham E.J."/>
            <person name="Richards T.A."/>
            <person name="Rocap G."/>
            <person name="Roy S.W."/>
            <person name="Sarai C."/>
            <person name="Schaack S."/>
            <person name="Shirato S."/>
            <person name="Slamovits C.H."/>
            <person name="Spencer D.F."/>
            <person name="Suzuki S."/>
            <person name="Worden A.Z."/>
            <person name="Zauner S."/>
            <person name="Barry K."/>
            <person name="Bell C."/>
            <person name="Bharti A.K."/>
            <person name="Crow J.A."/>
            <person name="Grimwood J."/>
            <person name="Kramer R."/>
            <person name="Lindquist E."/>
            <person name="Lucas S."/>
            <person name="Salamov A."/>
            <person name="McFadden G.I."/>
            <person name="Lane C.E."/>
            <person name="Keeling P.J."/>
            <person name="Gray M.W."/>
            <person name="Grigoriev I.V."/>
            <person name="Archibald J.M."/>
        </authorList>
    </citation>
    <scope>NUCLEOTIDE SEQUENCE</scope>
    <source>
        <strain evidence="12 14">CCMP2712</strain>
    </source>
</reference>
<organism evidence="12">
    <name type="scientific">Guillardia theta (strain CCMP2712)</name>
    <name type="common">Cryptophyte</name>
    <dbReference type="NCBI Taxonomy" id="905079"/>
    <lineage>
        <taxon>Eukaryota</taxon>
        <taxon>Cryptophyceae</taxon>
        <taxon>Pyrenomonadales</taxon>
        <taxon>Geminigeraceae</taxon>
        <taxon>Guillardia</taxon>
    </lineage>
</organism>
<comment type="catalytic activity">
    <reaction evidence="10">
        <text>L-threonyl-[protein] + ATP = O-phospho-L-threonyl-[protein] + ADP + H(+)</text>
        <dbReference type="Rhea" id="RHEA:46608"/>
        <dbReference type="Rhea" id="RHEA-COMP:11060"/>
        <dbReference type="Rhea" id="RHEA-COMP:11605"/>
        <dbReference type="ChEBI" id="CHEBI:15378"/>
        <dbReference type="ChEBI" id="CHEBI:30013"/>
        <dbReference type="ChEBI" id="CHEBI:30616"/>
        <dbReference type="ChEBI" id="CHEBI:61977"/>
        <dbReference type="ChEBI" id="CHEBI:456216"/>
        <dbReference type="EC" id="2.7.11.1"/>
    </reaction>
</comment>
<keyword evidence="14" id="KW-1185">Reference proteome</keyword>
<keyword evidence="6" id="KW-0472">Membrane</keyword>
<accession>L1IB59</accession>
<sequence>FRQVSAGSFFTCGITEGKELLCWGQDYDGQTVVPKIHREEHPTFNATAIRNWTSVSCSSGYHHACGVADDRIVCWGNNEFNQTVAPLQHNWSQASAGQYHSCGLTLDGVALCWGDNTHGQTSVPPLPGQRWRQISAGHYHTCGVLVDGRGFCWGSAVYGATYLPADVTSWSKIVVGRFHSCGLTAQGGLRCWGTNQDKVLDHPQVAQRKLRLLPVTLTLRSQDARVWRGITSGLFHVCAVDSNFVGVCWGRSAYGMTTPPSELWLSS</sequence>
<dbReference type="GO" id="GO:0004674">
    <property type="term" value="F:protein serine/threonine kinase activity"/>
    <property type="evidence" value="ECO:0007669"/>
    <property type="project" value="UniProtKB-KW"/>
</dbReference>
<dbReference type="RefSeq" id="XP_005820134.1">
    <property type="nucleotide sequence ID" value="XM_005820077.1"/>
</dbReference>
<dbReference type="SUPFAM" id="SSF50985">
    <property type="entry name" value="RCC1/BLIP-II"/>
    <property type="match status" value="1"/>
</dbReference>
<dbReference type="Pfam" id="PF13540">
    <property type="entry name" value="RCC1_2"/>
    <property type="match status" value="4"/>
</dbReference>
<dbReference type="KEGG" id="gtt:GUITHDRAFT_81703"/>
<reference evidence="13" key="3">
    <citation type="submission" date="2015-06" db="UniProtKB">
        <authorList>
            <consortium name="EnsemblProtists"/>
        </authorList>
    </citation>
    <scope>IDENTIFICATION</scope>
</reference>
<evidence type="ECO:0000313" key="14">
    <source>
        <dbReference type="Proteomes" id="UP000011087"/>
    </source>
</evidence>
<keyword evidence="8" id="KW-0675">Receptor</keyword>
<evidence type="ECO:0000256" key="2">
    <source>
        <dbReference type="ARBA" id="ARBA00012513"/>
    </source>
</evidence>
<dbReference type="STRING" id="905079.L1IB59"/>
<keyword evidence="5" id="KW-1133">Transmembrane helix</keyword>
<dbReference type="OrthoDB" id="61110at2759"/>
<dbReference type="Proteomes" id="UP000011087">
    <property type="component" value="Unassembled WGS sequence"/>
</dbReference>
<dbReference type="InterPro" id="IPR009091">
    <property type="entry name" value="RCC1/BLIP-II"/>
</dbReference>
<keyword evidence="7" id="KW-1015">Disulfide bond</keyword>
<dbReference type="AlphaFoldDB" id="L1IB59"/>
<evidence type="ECO:0000256" key="6">
    <source>
        <dbReference type="ARBA" id="ARBA00023136"/>
    </source>
</evidence>